<dbReference type="PROSITE" id="PS50838">
    <property type="entry name" value="MAGE"/>
    <property type="match status" value="1"/>
</dbReference>
<evidence type="ECO:0000259" key="1">
    <source>
        <dbReference type="PROSITE" id="PS50838"/>
    </source>
</evidence>
<accession>A0AAV9C8A9</accession>
<dbReference type="InterPro" id="IPR002190">
    <property type="entry name" value="MHD_dom"/>
</dbReference>
<comment type="caution">
    <text evidence="2">The sequence shown here is derived from an EMBL/GenBank/DDBJ whole genome shotgun (WGS) entry which is preliminary data.</text>
</comment>
<dbReference type="EMBL" id="JAUJYO010000020">
    <property type="protein sequence ID" value="KAK1284990.1"/>
    <property type="molecule type" value="Genomic_DNA"/>
</dbReference>
<reference evidence="2" key="2">
    <citation type="submission" date="2023-06" db="EMBL/GenBank/DDBJ databases">
        <authorList>
            <person name="Ma L."/>
            <person name="Liu K.-W."/>
            <person name="Li Z."/>
            <person name="Hsiao Y.-Y."/>
            <person name="Qi Y."/>
            <person name="Fu T."/>
            <person name="Tang G."/>
            <person name="Zhang D."/>
            <person name="Sun W.-H."/>
            <person name="Liu D.-K."/>
            <person name="Li Y."/>
            <person name="Chen G.-Z."/>
            <person name="Liu X.-D."/>
            <person name="Liao X.-Y."/>
            <person name="Jiang Y.-T."/>
            <person name="Yu X."/>
            <person name="Hao Y."/>
            <person name="Huang J."/>
            <person name="Zhao X.-W."/>
            <person name="Ke S."/>
            <person name="Chen Y.-Y."/>
            <person name="Wu W.-L."/>
            <person name="Hsu J.-L."/>
            <person name="Lin Y.-F."/>
            <person name="Huang M.-D."/>
            <person name="Li C.-Y."/>
            <person name="Huang L."/>
            <person name="Wang Z.-W."/>
            <person name="Zhao X."/>
            <person name="Zhong W.-Y."/>
            <person name="Peng D.-H."/>
            <person name="Ahmad S."/>
            <person name="Lan S."/>
            <person name="Zhang J.-S."/>
            <person name="Tsai W.-C."/>
            <person name="Van De Peer Y."/>
            <person name="Liu Z.-J."/>
        </authorList>
    </citation>
    <scope>NUCLEOTIDE SEQUENCE</scope>
    <source>
        <strain evidence="2">CP</strain>
        <tissue evidence="2">Leaves</tissue>
    </source>
</reference>
<dbReference type="PANTHER" id="PTHR11736">
    <property type="entry name" value="MELANOMA-ASSOCIATED ANTIGEN MAGE ANTIGEN"/>
    <property type="match status" value="1"/>
</dbReference>
<protein>
    <recommendedName>
        <fullName evidence="1">MAGE domain-containing protein</fullName>
    </recommendedName>
</protein>
<dbReference type="InterPro" id="IPR037445">
    <property type="entry name" value="MAGE"/>
</dbReference>
<dbReference type="Gene3D" id="1.10.10.1210">
    <property type="entry name" value="MAGE homology domain, winged helix WH2 motif"/>
    <property type="match status" value="1"/>
</dbReference>
<dbReference type="SMART" id="SM01373">
    <property type="entry name" value="MAGE"/>
    <property type="match status" value="1"/>
</dbReference>
<dbReference type="InterPro" id="IPR041898">
    <property type="entry name" value="MAGE_WH1"/>
</dbReference>
<dbReference type="Gene3D" id="1.10.10.1200">
    <property type="entry name" value="MAGE homology domain, winged helix WH1 motif"/>
    <property type="match status" value="1"/>
</dbReference>
<dbReference type="InterPro" id="IPR041899">
    <property type="entry name" value="MAGE_WH2"/>
</dbReference>
<dbReference type="GO" id="GO:0005634">
    <property type="term" value="C:nucleus"/>
    <property type="evidence" value="ECO:0007669"/>
    <property type="project" value="TreeGrafter"/>
</dbReference>
<proteinExistence type="predicted"/>
<gene>
    <name evidence="2" type="ORF">QJS10_CPB20g01316</name>
</gene>
<sequence>MSVCDEEELLRLGISREEKDKLVAEVIRHVLFKTYQSSGCPIKREDLTQLITKNYRQYTLPSLILNEAKEKLLSIFGYEMKELQRSRASSTKQARSSQQDAKSYVITSRLPSDIYCKFVEDKGTCHASGFAFVVLGIIHLGGGQISEENLWQHLKRVGLNESDENHPVFGNIKQALEVLIQQRYLQKDKINGPEGNTMMYGLAERALDEAVSKKLKDYIAQIAKKDLETVEGD</sequence>
<reference evidence="2" key="1">
    <citation type="journal article" date="2023" name="Nat. Commun.">
        <title>Diploid and tetraploid genomes of Acorus and the evolution of monocots.</title>
        <authorList>
            <person name="Ma L."/>
            <person name="Liu K.W."/>
            <person name="Li Z."/>
            <person name="Hsiao Y.Y."/>
            <person name="Qi Y."/>
            <person name="Fu T."/>
            <person name="Tang G.D."/>
            <person name="Zhang D."/>
            <person name="Sun W.H."/>
            <person name="Liu D.K."/>
            <person name="Li Y."/>
            <person name="Chen G.Z."/>
            <person name="Liu X.D."/>
            <person name="Liao X.Y."/>
            <person name="Jiang Y.T."/>
            <person name="Yu X."/>
            <person name="Hao Y."/>
            <person name="Huang J."/>
            <person name="Zhao X.W."/>
            <person name="Ke S."/>
            <person name="Chen Y.Y."/>
            <person name="Wu W.L."/>
            <person name="Hsu J.L."/>
            <person name="Lin Y.F."/>
            <person name="Huang M.D."/>
            <person name="Li C.Y."/>
            <person name="Huang L."/>
            <person name="Wang Z.W."/>
            <person name="Zhao X."/>
            <person name="Zhong W.Y."/>
            <person name="Peng D.H."/>
            <person name="Ahmad S."/>
            <person name="Lan S."/>
            <person name="Zhang J.S."/>
            <person name="Tsai W.C."/>
            <person name="Van de Peer Y."/>
            <person name="Liu Z.J."/>
        </authorList>
    </citation>
    <scope>NUCLEOTIDE SEQUENCE</scope>
    <source>
        <strain evidence="2">CP</strain>
    </source>
</reference>
<name>A0AAV9C8A9_ACOCL</name>
<dbReference type="Pfam" id="PF01454">
    <property type="entry name" value="MAGE"/>
    <property type="match status" value="1"/>
</dbReference>
<dbReference type="Proteomes" id="UP001180020">
    <property type="component" value="Unassembled WGS sequence"/>
</dbReference>
<feature type="domain" description="MAGE" evidence="1">
    <location>
        <begin position="41"/>
        <end position="226"/>
    </location>
</feature>
<evidence type="ECO:0000313" key="2">
    <source>
        <dbReference type="EMBL" id="KAK1284990.1"/>
    </source>
</evidence>
<dbReference type="AlphaFoldDB" id="A0AAV9C8A9"/>
<keyword evidence="3" id="KW-1185">Reference proteome</keyword>
<dbReference type="PANTHER" id="PTHR11736:SF14">
    <property type="entry name" value="NSE3 HOMOLOG, SMC5-SMC6 COMPLEX COMPONENT"/>
    <property type="match status" value="1"/>
</dbReference>
<evidence type="ECO:0000313" key="3">
    <source>
        <dbReference type="Proteomes" id="UP001180020"/>
    </source>
</evidence>
<organism evidence="2 3">
    <name type="scientific">Acorus calamus</name>
    <name type="common">Sweet flag</name>
    <dbReference type="NCBI Taxonomy" id="4465"/>
    <lineage>
        <taxon>Eukaryota</taxon>
        <taxon>Viridiplantae</taxon>
        <taxon>Streptophyta</taxon>
        <taxon>Embryophyta</taxon>
        <taxon>Tracheophyta</taxon>
        <taxon>Spermatophyta</taxon>
        <taxon>Magnoliopsida</taxon>
        <taxon>Liliopsida</taxon>
        <taxon>Acoraceae</taxon>
        <taxon>Acorus</taxon>
    </lineage>
</organism>